<dbReference type="Proteomes" id="UP000641954">
    <property type="component" value="Unassembled WGS sequence"/>
</dbReference>
<evidence type="ECO:0000256" key="1">
    <source>
        <dbReference type="SAM" id="MobiDB-lite"/>
    </source>
</evidence>
<dbReference type="RefSeq" id="WP_190880027.1">
    <property type="nucleotide sequence ID" value="NZ_JACJSK010000045.1"/>
</dbReference>
<evidence type="ECO:0000313" key="4">
    <source>
        <dbReference type="Proteomes" id="UP000641954"/>
    </source>
</evidence>
<feature type="transmembrane region" description="Helical" evidence="2">
    <location>
        <begin position="33"/>
        <end position="51"/>
    </location>
</feature>
<protein>
    <submittedName>
        <fullName evidence="3">Uncharacterized protein</fullName>
    </submittedName>
</protein>
<keyword evidence="4" id="KW-1185">Reference proteome</keyword>
<comment type="caution">
    <text evidence="3">The sequence shown here is derived from an EMBL/GenBank/DDBJ whole genome shotgun (WGS) entry which is preliminary data.</text>
</comment>
<dbReference type="EMBL" id="JACJSK010000045">
    <property type="protein sequence ID" value="MBD2546722.1"/>
    <property type="molecule type" value="Genomic_DNA"/>
</dbReference>
<reference evidence="3 4" key="1">
    <citation type="journal article" date="2020" name="ISME J.">
        <title>Comparative genomics reveals insights into cyanobacterial evolution and habitat adaptation.</title>
        <authorList>
            <person name="Chen M.Y."/>
            <person name="Teng W.K."/>
            <person name="Zhao L."/>
            <person name="Hu C.X."/>
            <person name="Zhou Y.K."/>
            <person name="Han B.P."/>
            <person name="Song L.R."/>
            <person name="Shu W.S."/>
        </authorList>
    </citation>
    <scope>NUCLEOTIDE SEQUENCE [LARGE SCALE GENOMIC DNA]</scope>
    <source>
        <strain evidence="3 4">FACHB-1370</strain>
    </source>
</reference>
<gene>
    <name evidence="3" type="ORF">H6G72_23390</name>
</gene>
<keyword evidence="2" id="KW-0472">Membrane</keyword>
<feature type="region of interest" description="Disordered" evidence="1">
    <location>
        <begin position="110"/>
        <end position="132"/>
    </location>
</feature>
<evidence type="ECO:0000256" key="2">
    <source>
        <dbReference type="SAM" id="Phobius"/>
    </source>
</evidence>
<name>A0ABR8EMD5_9CYAN</name>
<keyword evidence="2" id="KW-1133">Transmembrane helix</keyword>
<feature type="transmembrane region" description="Helical" evidence="2">
    <location>
        <begin position="63"/>
        <end position="94"/>
    </location>
</feature>
<evidence type="ECO:0000313" key="3">
    <source>
        <dbReference type="EMBL" id="MBD2546722.1"/>
    </source>
</evidence>
<feature type="transmembrane region" description="Helical" evidence="2">
    <location>
        <begin position="7"/>
        <end position="27"/>
    </location>
</feature>
<sequence>MDTLEKTYFPFVIANTVFFSIAVIPVIGLIYLTWFLFIPAIGFSICNFLIARDGRYGTNPWDLIVMILACVAVIPVLGWLAAATALAFCITIIIKYNKWQQHNLKQTKDISSENETQDKTKDISSENETQDN</sequence>
<organism evidence="3 4">
    <name type="scientific">Planktothricoides raciborskii FACHB-1370</name>
    <dbReference type="NCBI Taxonomy" id="2949576"/>
    <lineage>
        <taxon>Bacteria</taxon>
        <taxon>Bacillati</taxon>
        <taxon>Cyanobacteriota</taxon>
        <taxon>Cyanophyceae</taxon>
        <taxon>Oscillatoriophycideae</taxon>
        <taxon>Oscillatoriales</taxon>
        <taxon>Oscillatoriaceae</taxon>
        <taxon>Planktothricoides</taxon>
    </lineage>
</organism>
<proteinExistence type="predicted"/>
<keyword evidence="2" id="KW-0812">Transmembrane</keyword>
<accession>A0ABR8EMD5</accession>
<feature type="compositionally biased region" description="Basic and acidic residues" evidence="1">
    <location>
        <begin position="110"/>
        <end position="124"/>
    </location>
</feature>